<evidence type="ECO:0000313" key="6">
    <source>
        <dbReference type="Proteomes" id="UP000476176"/>
    </source>
</evidence>
<feature type="transmembrane region" description="Helical" evidence="1">
    <location>
        <begin position="165"/>
        <end position="183"/>
    </location>
</feature>
<keyword evidence="1" id="KW-0812">Transmembrane</keyword>
<feature type="signal peptide" evidence="2">
    <location>
        <begin position="1"/>
        <end position="19"/>
    </location>
</feature>
<dbReference type="EMBL" id="QXGC01004314">
    <property type="protein sequence ID" value="KAE9170051.1"/>
    <property type="molecule type" value="Genomic_DNA"/>
</dbReference>
<dbReference type="PANTHER" id="PTHR23028">
    <property type="entry name" value="ACETYLTRANSFERASE"/>
    <property type="match status" value="1"/>
</dbReference>
<reference evidence="6 7" key="1">
    <citation type="submission" date="2018-09" db="EMBL/GenBank/DDBJ databases">
        <title>Genomic investigation of the strawberry pathogen Phytophthora fragariae indicates pathogenicity is determined by transcriptional variation in three key races.</title>
        <authorList>
            <person name="Adams T.M."/>
            <person name="Armitage A.D."/>
            <person name="Sobczyk M.K."/>
            <person name="Bates H.J."/>
            <person name="Dunwell J.M."/>
            <person name="Nellist C.F."/>
            <person name="Harrison R.J."/>
        </authorList>
    </citation>
    <scope>NUCLEOTIDE SEQUENCE [LARGE SCALE GENOMIC DNA]</scope>
    <source>
        <strain evidence="4 6">BC-23</strain>
        <strain evidence="5 7">NOV-77</strain>
        <strain evidence="3 8">ONT-3</strain>
    </source>
</reference>
<evidence type="ECO:0000256" key="2">
    <source>
        <dbReference type="SAM" id="SignalP"/>
    </source>
</evidence>
<feature type="transmembrane region" description="Helical" evidence="1">
    <location>
        <begin position="67"/>
        <end position="91"/>
    </location>
</feature>
<dbReference type="EMBL" id="QXFX01004499">
    <property type="protein sequence ID" value="KAE9063829.1"/>
    <property type="molecule type" value="Genomic_DNA"/>
</dbReference>
<keyword evidence="1" id="KW-1133">Transmembrane helix</keyword>
<dbReference type="Proteomes" id="UP000476176">
    <property type="component" value="Unassembled WGS sequence"/>
</dbReference>
<keyword evidence="2" id="KW-0732">Signal</keyword>
<dbReference type="PANTHER" id="PTHR23028:SF53">
    <property type="entry name" value="ACYL_TRANSF_3 DOMAIN-CONTAINING PROTEIN"/>
    <property type="match status" value="1"/>
</dbReference>
<dbReference type="Proteomes" id="UP000486351">
    <property type="component" value="Unassembled WGS sequence"/>
</dbReference>
<dbReference type="InterPro" id="IPR050879">
    <property type="entry name" value="Acyltransferase_3"/>
</dbReference>
<feature type="transmembrane region" description="Helical" evidence="1">
    <location>
        <begin position="103"/>
        <end position="122"/>
    </location>
</feature>
<dbReference type="GO" id="GO:0016020">
    <property type="term" value="C:membrane"/>
    <property type="evidence" value="ECO:0007669"/>
    <property type="project" value="TreeGrafter"/>
</dbReference>
<feature type="transmembrane region" description="Helical" evidence="1">
    <location>
        <begin position="134"/>
        <end position="153"/>
    </location>
</feature>
<evidence type="ECO:0000313" key="5">
    <source>
        <dbReference type="EMBL" id="KAE9277864.1"/>
    </source>
</evidence>
<evidence type="ECO:0000313" key="3">
    <source>
        <dbReference type="EMBL" id="KAE9063829.1"/>
    </source>
</evidence>
<organism evidence="4 6">
    <name type="scientific">Phytophthora fragariae</name>
    <dbReference type="NCBI Taxonomy" id="53985"/>
    <lineage>
        <taxon>Eukaryota</taxon>
        <taxon>Sar</taxon>
        <taxon>Stramenopiles</taxon>
        <taxon>Oomycota</taxon>
        <taxon>Peronosporomycetes</taxon>
        <taxon>Peronosporales</taxon>
        <taxon>Peronosporaceae</taxon>
        <taxon>Phytophthora</taxon>
    </lineage>
</organism>
<evidence type="ECO:0000313" key="4">
    <source>
        <dbReference type="EMBL" id="KAE9170051.1"/>
    </source>
</evidence>
<sequence>MRRFWWMAVAPLAVWVVHEGVYEYRTSHMPLRPHIPTFQSGSLAAVVFVKLDVWIKSTGFEFRWWHTLLLRAAEGAVIAVLLSICFIGLFFDWVHANPVPAAKGFPFVSALLTTIFVIEMIRPSCVFEWSVLRYWGKISFSVYLLHSFVIWNPTISAQPKYFNRLFARVFLILLLATASYHLVERPSQLLAQRISRFLAAREAQEPGALVRFTCMERIAMRKRRAGVQMK</sequence>
<evidence type="ECO:0000313" key="7">
    <source>
        <dbReference type="Proteomes" id="UP000486351"/>
    </source>
</evidence>
<evidence type="ECO:0000256" key="1">
    <source>
        <dbReference type="SAM" id="Phobius"/>
    </source>
</evidence>
<comment type="caution">
    <text evidence="4">The sequence shown here is derived from an EMBL/GenBank/DDBJ whole genome shotgun (WGS) entry which is preliminary data.</text>
</comment>
<dbReference type="AlphaFoldDB" id="A0A6G0MK20"/>
<accession>A0A6G0MK20</accession>
<keyword evidence="1" id="KW-0472">Membrane</keyword>
<evidence type="ECO:0008006" key="9">
    <source>
        <dbReference type="Google" id="ProtNLM"/>
    </source>
</evidence>
<gene>
    <name evidence="4" type="ORF">PF004_g27998</name>
    <name evidence="5" type="ORF">PF008_g28758</name>
    <name evidence="3" type="ORF">PF010_g28841</name>
</gene>
<feature type="chain" id="PRO_5036174096" description="Acyltransferase 3 domain-containing protein" evidence="2">
    <location>
        <begin position="20"/>
        <end position="230"/>
    </location>
</feature>
<protein>
    <recommendedName>
        <fullName evidence="9">Acyltransferase 3 domain-containing protein</fullName>
    </recommendedName>
</protein>
<proteinExistence type="predicted"/>
<dbReference type="Proteomes" id="UP000488956">
    <property type="component" value="Unassembled WGS sequence"/>
</dbReference>
<evidence type="ECO:0000313" key="8">
    <source>
        <dbReference type="Proteomes" id="UP000488956"/>
    </source>
</evidence>
<name>A0A6G0MK20_9STRA</name>
<dbReference type="GO" id="GO:0000271">
    <property type="term" value="P:polysaccharide biosynthetic process"/>
    <property type="evidence" value="ECO:0007669"/>
    <property type="project" value="TreeGrafter"/>
</dbReference>
<dbReference type="EMBL" id="QXFY01004384">
    <property type="protein sequence ID" value="KAE9277864.1"/>
    <property type="molecule type" value="Genomic_DNA"/>
</dbReference>